<protein>
    <submittedName>
        <fullName evidence="2">Uncharacterized protein</fullName>
    </submittedName>
</protein>
<accession>A0A0A9E1A9</accession>
<evidence type="ECO:0000256" key="1">
    <source>
        <dbReference type="SAM" id="Phobius"/>
    </source>
</evidence>
<reference evidence="2" key="2">
    <citation type="journal article" date="2015" name="Data Brief">
        <title>Shoot transcriptome of the giant reed, Arundo donax.</title>
        <authorList>
            <person name="Barrero R.A."/>
            <person name="Guerrero F.D."/>
            <person name="Moolhuijzen P."/>
            <person name="Goolsby J.A."/>
            <person name="Tidwell J."/>
            <person name="Bellgard S.E."/>
            <person name="Bellgard M.I."/>
        </authorList>
    </citation>
    <scope>NUCLEOTIDE SEQUENCE</scope>
    <source>
        <tissue evidence="2">Shoot tissue taken approximately 20 cm above the soil surface</tissue>
    </source>
</reference>
<reference evidence="2" key="1">
    <citation type="submission" date="2014-09" db="EMBL/GenBank/DDBJ databases">
        <authorList>
            <person name="Magalhaes I.L.F."/>
            <person name="Oliveira U."/>
            <person name="Santos F.R."/>
            <person name="Vidigal T.H.D.A."/>
            <person name="Brescovit A.D."/>
            <person name="Santos A.J."/>
        </authorList>
    </citation>
    <scope>NUCLEOTIDE SEQUENCE</scope>
    <source>
        <tissue evidence="2">Shoot tissue taken approximately 20 cm above the soil surface</tissue>
    </source>
</reference>
<sequence length="57" mass="6785">MFPSTVYLDQHMNKTYIFLLLFIFSCRFSLHFQLGDYWGFNALVGLVETSNWIAQLF</sequence>
<dbReference type="AlphaFoldDB" id="A0A0A9E1A9"/>
<keyword evidence="1" id="KW-1133">Transmembrane helix</keyword>
<name>A0A0A9E1A9_ARUDO</name>
<proteinExistence type="predicted"/>
<dbReference type="EMBL" id="GBRH01208113">
    <property type="protein sequence ID" value="JAD89782.1"/>
    <property type="molecule type" value="Transcribed_RNA"/>
</dbReference>
<organism evidence="2">
    <name type="scientific">Arundo donax</name>
    <name type="common">Giant reed</name>
    <name type="synonym">Donax arundinaceus</name>
    <dbReference type="NCBI Taxonomy" id="35708"/>
    <lineage>
        <taxon>Eukaryota</taxon>
        <taxon>Viridiplantae</taxon>
        <taxon>Streptophyta</taxon>
        <taxon>Embryophyta</taxon>
        <taxon>Tracheophyta</taxon>
        <taxon>Spermatophyta</taxon>
        <taxon>Magnoliopsida</taxon>
        <taxon>Liliopsida</taxon>
        <taxon>Poales</taxon>
        <taxon>Poaceae</taxon>
        <taxon>PACMAD clade</taxon>
        <taxon>Arundinoideae</taxon>
        <taxon>Arundineae</taxon>
        <taxon>Arundo</taxon>
    </lineage>
</organism>
<feature type="transmembrane region" description="Helical" evidence="1">
    <location>
        <begin position="16"/>
        <end position="34"/>
    </location>
</feature>
<keyword evidence="1" id="KW-0472">Membrane</keyword>
<evidence type="ECO:0000313" key="2">
    <source>
        <dbReference type="EMBL" id="JAD89782.1"/>
    </source>
</evidence>
<keyword evidence="1" id="KW-0812">Transmembrane</keyword>